<feature type="transmembrane region" description="Helical" evidence="8">
    <location>
        <begin position="170"/>
        <end position="186"/>
    </location>
</feature>
<keyword evidence="3" id="KW-0813">Transport</keyword>
<feature type="domain" description="EamA" evidence="9">
    <location>
        <begin position="27"/>
        <end position="163"/>
    </location>
</feature>
<dbReference type="InterPro" id="IPR037185">
    <property type="entry name" value="EmrE-like"/>
</dbReference>
<keyword evidence="6 8" id="KW-1133">Transmembrane helix</keyword>
<proteinExistence type="inferred from homology"/>
<evidence type="ECO:0000256" key="3">
    <source>
        <dbReference type="ARBA" id="ARBA00022448"/>
    </source>
</evidence>
<protein>
    <submittedName>
        <fullName evidence="10">Transporter DMT superfamily protein</fullName>
    </submittedName>
</protein>
<dbReference type="Proteomes" id="UP000005727">
    <property type="component" value="Unassembled WGS sequence"/>
</dbReference>
<feature type="transmembrane region" description="Helical" evidence="8">
    <location>
        <begin position="263"/>
        <end position="281"/>
    </location>
</feature>
<evidence type="ECO:0000256" key="7">
    <source>
        <dbReference type="ARBA" id="ARBA00023136"/>
    </source>
</evidence>
<dbReference type="Pfam" id="PF00892">
    <property type="entry name" value="EamA"/>
    <property type="match status" value="1"/>
</dbReference>
<feature type="transmembrane region" description="Helical" evidence="8">
    <location>
        <begin position="147"/>
        <end position="164"/>
    </location>
</feature>
<keyword evidence="5 8" id="KW-0812">Transmembrane</keyword>
<dbReference type="GO" id="GO:0005886">
    <property type="term" value="C:plasma membrane"/>
    <property type="evidence" value="ECO:0007669"/>
    <property type="project" value="UniProtKB-SubCell"/>
</dbReference>
<sequence>CALIDFSGGDGMADQAISDTRLSDGSRGFLMALGAYGLWGALPFYLKALSHVPAMEVVSHRVIWSVPVALVLLILLGQFRGILSAVRQPRMLAMAALTAALVTMNWSVYVWAVAHDQVMGAALGYYINPLFNVVLGRLFLGERLTKTQYVAVGLAFVAVVLLTINAGGLPWVSLALPISFGLYGFFRKSLPMPPLQGFTLEVLILCIPALAYVAWLAATGQDHFVAGPVSNITLLLLAGPFTAIPLILYAGGAKLLRYATLGLMQYMTPTMLFFFAIFIFHEPFSTAQLAAFVLIWAGLALYTWSSLSQHRRNRAQA</sequence>
<dbReference type="SUPFAM" id="SSF103481">
    <property type="entry name" value="Multidrug resistance efflux transporter EmrE"/>
    <property type="match status" value="2"/>
</dbReference>
<dbReference type="PANTHER" id="PTHR22911">
    <property type="entry name" value="ACYL-MALONYL CONDENSING ENZYME-RELATED"/>
    <property type="match status" value="1"/>
</dbReference>
<evidence type="ECO:0000256" key="1">
    <source>
        <dbReference type="ARBA" id="ARBA00004651"/>
    </source>
</evidence>
<keyword evidence="11" id="KW-1185">Reference proteome</keyword>
<feature type="transmembrane region" description="Helical" evidence="8">
    <location>
        <begin position="91"/>
        <end position="112"/>
    </location>
</feature>
<feature type="transmembrane region" description="Helical" evidence="8">
    <location>
        <begin position="287"/>
        <end position="304"/>
    </location>
</feature>
<evidence type="ECO:0000256" key="2">
    <source>
        <dbReference type="ARBA" id="ARBA00007362"/>
    </source>
</evidence>
<feature type="transmembrane region" description="Helical" evidence="8">
    <location>
        <begin position="229"/>
        <end position="251"/>
    </location>
</feature>
<evidence type="ECO:0000256" key="5">
    <source>
        <dbReference type="ARBA" id="ARBA00022692"/>
    </source>
</evidence>
<dbReference type="AlphaFoldDB" id="A0A7U8KAS4"/>
<comment type="similarity">
    <text evidence="2">Belongs to the EamA transporter family.</text>
</comment>
<dbReference type="InterPro" id="IPR004626">
    <property type="entry name" value="RarD"/>
</dbReference>
<keyword evidence="4" id="KW-1003">Cell membrane</keyword>
<evidence type="ECO:0000313" key="11">
    <source>
        <dbReference type="Proteomes" id="UP000005727"/>
    </source>
</evidence>
<evidence type="ECO:0000256" key="6">
    <source>
        <dbReference type="ARBA" id="ARBA00022989"/>
    </source>
</evidence>
<reference evidence="10 11" key="1">
    <citation type="submission" date="2009-01" db="EMBL/GenBank/DDBJ databases">
        <title>The Genome Sequence of Brucella neotomae 5K33.</title>
        <authorList>
            <consortium name="The Broad Institute Genome Sequencing Platform"/>
            <person name="Ward D."/>
            <person name="Young S.K."/>
            <person name="Kodira C.D."/>
            <person name="Zeng Q."/>
            <person name="Koehrsen M."/>
            <person name="Alvarado L."/>
            <person name="Berlin A."/>
            <person name="Borenstein D."/>
            <person name="Chen Z."/>
            <person name="Engels R."/>
            <person name="Freedman E."/>
            <person name="Gellesch M."/>
            <person name="Goldberg J."/>
            <person name="Griggs A."/>
            <person name="Gujja S."/>
            <person name="Heiman D."/>
            <person name="Hepburn T."/>
            <person name="Howarth C."/>
            <person name="Jen D."/>
            <person name="Larson L."/>
            <person name="Lewis B."/>
            <person name="Mehta T."/>
            <person name="Park D."/>
            <person name="Pearson M."/>
            <person name="Roberts A."/>
            <person name="Saif S."/>
            <person name="Shea T."/>
            <person name="Shenoy N."/>
            <person name="Sisk P."/>
            <person name="Stolte C."/>
            <person name="Sykes S."/>
            <person name="Walk T."/>
            <person name="White J."/>
            <person name="Yandava C."/>
            <person name="Whatmore A.M."/>
            <person name="Perrett L.L."/>
            <person name="O'Callaghan D."/>
            <person name="Nusbaum C."/>
            <person name="Galagan J."/>
            <person name="Birren B."/>
        </authorList>
    </citation>
    <scope>NUCLEOTIDE SEQUENCE [LARGE SCALE GENOMIC DNA]</scope>
    <source>
        <strain evidence="10 11">5K33</strain>
    </source>
</reference>
<evidence type="ECO:0000256" key="8">
    <source>
        <dbReference type="SAM" id="Phobius"/>
    </source>
</evidence>
<dbReference type="EMBL" id="EQ999582">
    <property type="protein sequence ID" value="EEY04274.1"/>
    <property type="molecule type" value="Genomic_DNA"/>
</dbReference>
<organism evidence="10 11">
    <name type="scientific">Brucella neotomae 5K33</name>
    <dbReference type="NCBI Taxonomy" id="520456"/>
    <lineage>
        <taxon>Bacteria</taxon>
        <taxon>Pseudomonadati</taxon>
        <taxon>Pseudomonadota</taxon>
        <taxon>Alphaproteobacteria</taxon>
        <taxon>Hyphomicrobiales</taxon>
        <taxon>Brucellaceae</taxon>
        <taxon>Brucella/Ochrobactrum group</taxon>
        <taxon>Brucella</taxon>
    </lineage>
</organism>
<gene>
    <name evidence="10" type="ORF">BANG_00985</name>
</gene>
<evidence type="ECO:0000259" key="9">
    <source>
        <dbReference type="Pfam" id="PF00892"/>
    </source>
</evidence>
<keyword evidence="7 8" id="KW-0472">Membrane</keyword>
<comment type="subcellular location">
    <subcellularLocation>
        <location evidence="1">Cell membrane</location>
        <topology evidence="1">Multi-pass membrane protein</topology>
    </subcellularLocation>
</comment>
<feature type="transmembrane region" description="Helical" evidence="8">
    <location>
        <begin position="198"/>
        <end position="217"/>
    </location>
</feature>
<feature type="transmembrane region" description="Helical" evidence="8">
    <location>
        <begin position="118"/>
        <end position="140"/>
    </location>
</feature>
<dbReference type="PANTHER" id="PTHR22911:SF137">
    <property type="entry name" value="SOLUTE CARRIER FAMILY 35 MEMBER G2-RELATED"/>
    <property type="match status" value="1"/>
</dbReference>
<dbReference type="InterPro" id="IPR000620">
    <property type="entry name" value="EamA_dom"/>
</dbReference>
<feature type="transmembrane region" description="Helical" evidence="8">
    <location>
        <begin position="28"/>
        <end position="46"/>
    </location>
</feature>
<dbReference type="NCBIfam" id="TIGR00688">
    <property type="entry name" value="rarD"/>
    <property type="match status" value="1"/>
</dbReference>
<feature type="transmembrane region" description="Helical" evidence="8">
    <location>
        <begin position="58"/>
        <end position="79"/>
    </location>
</feature>
<evidence type="ECO:0000256" key="4">
    <source>
        <dbReference type="ARBA" id="ARBA00022475"/>
    </source>
</evidence>
<accession>A0A7U8KAS4</accession>
<name>A0A7U8KAS4_BRUNE</name>
<evidence type="ECO:0000313" key="10">
    <source>
        <dbReference type="EMBL" id="EEY04274.1"/>
    </source>
</evidence>
<feature type="non-terminal residue" evidence="10">
    <location>
        <position position="1"/>
    </location>
</feature>